<dbReference type="AlphaFoldDB" id="S7J4K3"/>
<accession>S7J4K3</accession>
<evidence type="ECO:0000313" key="1">
    <source>
        <dbReference type="EMBL" id="EPP34972.1"/>
    </source>
</evidence>
<organism evidence="1 2">
    <name type="scientific">Chlamydia ibidis</name>
    <dbReference type="NCBI Taxonomy" id="1405396"/>
    <lineage>
        <taxon>Bacteria</taxon>
        <taxon>Pseudomonadati</taxon>
        <taxon>Chlamydiota</taxon>
        <taxon>Chlamydiia</taxon>
        <taxon>Chlamydiales</taxon>
        <taxon>Chlamydiaceae</taxon>
        <taxon>Chlamydia/Chlamydophila group</taxon>
        <taxon>Chlamydia</taxon>
    </lineage>
</organism>
<reference evidence="1 2" key="1">
    <citation type="submission" date="2013-04" db="EMBL/GenBank/DDBJ databases">
        <title>Genome sequence of Chlamydia psittaci 10-1398/11.</title>
        <authorList>
            <person name="Huot-Creasy H."/>
            <person name="McCracken C.L."/>
            <person name="Humphries M."/>
            <person name="Sachse K."/>
            <person name="Laroucau K."/>
            <person name="Bavoil P."/>
            <person name="Myers G.S."/>
        </authorList>
    </citation>
    <scope>NUCLEOTIDE SEQUENCE [LARGE SCALE GENOMIC DNA]</scope>
    <source>
        <strain evidence="1 2">10_1398_11</strain>
    </source>
</reference>
<comment type="caution">
    <text evidence="1">The sequence shown here is derived from an EMBL/GenBank/DDBJ whole genome shotgun (WGS) entry which is preliminary data.</text>
</comment>
<evidence type="ECO:0000313" key="2">
    <source>
        <dbReference type="Proteomes" id="UP000016200"/>
    </source>
</evidence>
<dbReference type="Proteomes" id="UP000016200">
    <property type="component" value="Unassembled WGS sequence"/>
</dbReference>
<proteinExistence type="predicted"/>
<name>S7J4K3_9CHLA</name>
<protein>
    <submittedName>
        <fullName evidence="1">Uncharacterized protein</fullName>
    </submittedName>
</protein>
<gene>
    <name evidence="1" type="ORF">CP10139811_1182</name>
</gene>
<dbReference type="EMBL" id="ATNB01000130">
    <property type="protein sequence ID" value="EPP34972.1"/>
    <property type="molecule type" value="Genomic_DNA"/>
</dbReference>
<dbReference type="HOGENOM" id="CLU_131228_4_2_0"/>
<sequence>MRFLSEKPPFNQKIMRFLFANPPLKRKSRVFYSQIHHLT</sequence>